<evidence type="ECO:0000313" key="13">
    <source>
        <dbReference type="EMBL" id="WAV91546.1"/>
    </source>
</evidence>
<keyword evidence="5 11" id="KW-0812">Transmembrane</keyword>
<dbReference type="Gene3D" id="3.10.20.310">
    <property type="entry name" value="membrane protein fhac"/>
    <property type="match status" value="2"/>
</dbReference>
<dbReference type="Proteomes" id="UP001164819">
    <property type="component" value="Chromosome"/>
</dbReference>
<dbReference type="PROSITE" id="PS51779">
    <property type="entry name" value="POTRA"/>
    <property type="match status" value="1"/>
</dbReference>
<evidence type="ECO:0000259" key="12">
    <source>
        <dbReference type="PROSITE" id="PS51779"/>
    </source>
</evidence>
<dbReference type="Gene3D" id="2.40.160.50">
    <property type="entry name" value="membrane protein fhac: a member of the omp85/tpsb transporter family"/>
    <property type="match status" value="1"/>
</dbReference>
<evidence type="ECO:0000256" key="8">
    <source>
        <dbReference type="ARBA" id="ARBA00023237"/>
    </source>
</evidence>
<gene>
    <name evidence="13" type="ORF">NB646_01940</name>
</gene>
<evidence type="ECO:0000256" key="2">
    <source>
        <dbReference type="ARBA" id="ARBA00010248"/>
    </source>
</evidence>
<dbReference type="EMBL" id="CP098251">
    <property type="protein sequence ID" value="WAV91546.1"/>
    <property type="molecule type" value="Genomic_DNA"/>
</dbReference>
<dbReference type="InterPro" id="IPR039910">
    <property type="entry name" value="D15-like"/>
</dbReference>
<organism evidence="13">
    <name type="scientific">Oxalobacter aliiformigenes</name>
    <dbReference type="NCBI Taxonomy" id="2946593"/>
    <lineage>
        <taxon>Bacteria</taxon>
        <taxon>Pseudomonadati</taxon>
        <taxon>Pseudomonadota</taxon>
        <taxon>Betaproteobacteria</taxon>
        <taxon>Burkholderiales</taxon>
        <taxon>Oxalobacteraceae</taxon>
        <taxon>Oxalobacter</taxon>
    </lineage>
</organism>
<dbReference type="PANTHER" id="PTHR12815:SF47">
    <property type="entry name" value="TRANSLOCATION AND ASSEMBLY MODULE SUBUNIT TAMA"/>
    <property type="match status" value="1"/>
</dbReference>
<evidence type="ECO:0000256" key="3">
    <source>
        <dbReference type="ARBA" id="ARBA00015419"/>
    </source>
</evidence>
<comment type="similarity">
    <text evidence="2">Belongs to the TamA family.</text>
</comment>
<dbReference type="InterPro" id="IPR034746">
    <property type="entry name" value="POTRA"/>
</dbReference>
<proteinExistence type="inferred from homology"/>
<keyword evidence="11" id="KW-1133">Transmembrane helix</keyword>
<keyword evidence="8" id="KW-0998">Cell outer membrane</keyword>
<evidence type="ECO:0000256" key="6">
    <source>
        <dbReference type="ARBA" id="ARBA00022729"/>
    </source>
</evidence>
<dbReference type="Pfam" id="PF17243">
    <property type="entry name" value="POTRA_TamA_1"/>
    <property type="match status" value="1"/>
</dbReference>
<evidence type="ECO:0000256" key="7">
    <source>
        <dbReference type="ARBA" id="ARBA00023136"/>
    </source>
</evidence>
<dbReference type="Pfam" id="PF01103">
    <property type="entry name" value="Omp85"/>
    <property type="match status" value="1"/>
</dbReference>
<keyword evidence="7 11" id="KW-0472">Membrane</keyword>
<keyword evidence="6" id="KW-0732">Signal</keyword>
<sequence length="626" mass="69830">MRGSLAESSDVIVIEKQLDPAISDMINVMEVFKNDKAISKMAFHWHFCCKILILFFLLFCSSVLYAKPVSYDVDIDAPKMIKTLLEQNLDLIRWRGNEQIDGAQLRRLYRNTPDEIRQLVETEGYYSPVIKTEMQKLENGGRRILIHVDSGKPVKVAVVDIEFKGAITTQKSSLKPSIEQLKENWQLPVGSVFRMADWEAAKIALLKQVTRVRYPRAELEDTRAIVNPETDEVTLKVIVNSGNPVKFGPIRIVGLHRYGEDVIMGQRPVKVGSTFRENALLNWQSRIQDSGYFSSVEVTADLESGLEEVPITVTVVENKKKHAAVGIGYSTDMGERISLTYDNLHFLGRDYKLKSSVVLQSRQRTAKADVYLPQRPDGTRDSFGVMYDRSEIEGEDTRVAGANFRRAWGTPRLEKYVSVEYLNEHNRIDGADGQQSQALPVTFGIITRHLNNRLAPTKGYALEAQVGAAVEPVLTDKSFVRGYLKGIRFQPIGEKGDLILRGELGAVVSDGKEGVPSTVLFRTGGDQSVRGYSYQSLGVKEGDAIVGGRYLAVASIEYQYYFIKNWGVAFFVDAGNAGDTIKELDPAIGYGIGGRWRSPAGPIGVDLAYGERTGSFRLHFSLGFTF</sequence>
<comment type="subunit">
    <text evidence="10">Interacts with TamB to form the translocation and assembly module (TAM).</text>
</comment>
<dbReference type="AlphaFoldDB" id="A0A9E9NTP7"/>
<protein>
    <recommendedName>
        <fullName evidence="3">Translocation and assembly module subunit TamA</fullName>
    </recommendedName>
    <alternativeName>
        <fullName evidence="9">Autotransporter assembly factor TamA</fullName>
    </alternativeName>
</protein>
<dbReference type="GO" id="GO:0019867">
    <property type="term" value="C:outer membrane"/>
    <property type="evidence" value="ECO:0007669"/>
    <property type="project" value="InterPro"/>
</dbReference>
<evidence type="ECO:0000256" key="1">
    <source>
        <dbReference type="ARBA" id="ARBA00004442"/>
    </source>
</evidence>
<keyword evidence="4" id="KW-1134">Transmembrane beta strand</keyword>
<comment type="subcellular location">
    <subcellularLocation>
        <location evidence="1">Cell outer membrane</location>
    </subcellularLocation>
</comment>
<dbReference type="InterPro" id="IPR035243">
    <property type="entry name" value="TamA_POTRA_Dom_1"/>
</dbReference>
<dbReference type="InterPro" id="IPR000184">
    <property type="entry name" value="Bac_surfAg_D15"/>
</dbReference>
<evidence type="ECO:0000256" key="4">
    <source>
        <dbReference type="ARBA" id="ARBA00022452"/>
    </source>
</evidence>
<dbReference type="InterPro" id="IPR010827">
    <property type="entry name" value="BamA/TamA_POTRA"/>
</dbReference>
<reference evidence="13" key="1">
    <citation type="journal article" date="2022" name="Front. Microbiol.">
        <title>New perspectives on an old grouping: The genomic and phenotypic variability of Oxalobacter formigenes and the implications for calcium oxalate stone prevention.</title>
        <authorList>
            <person name="Chmiel J.A."/>
            <person name="Carr C."/>
            <person name="Stuivenberg G.A."/>
            <person name="Venema R."/>
            <person name="Chanyi R.M."/>
            <person name="Al K.F."/>
            <person name="Giguere D."/>
            <person name="Say H."/>
            <person name="Akouris P.P."/>
            <person name="Dominguez Romero S.A."/>
            <person name="Kwong A."/>
            <person name="Tai V."/>
            <person name="Koval S.F."/>
            <person name="Razvi H."/>
            <person name="Bjazevic J."/>
            <person name="Burton J.P."/>
        </authorList>
    </citation>
    <scope>NUCLEOTIDE SEQUENCE</scope>
    <source>
        <strain evidence="13">OxK</strain>
    </source>
</reference>
<evidence type="ECO:0000256" key="11">
    <source>
        <dbReference type="SAM" id="Phobius"/>
    </source>
</evidence>
<accession>A0A9E9NTP7</accession>
<name>A0A9E9NTP7_9BURK</name>
<dbReference type="PANTHER" id="PTHR12815">
    <property type="entry name" value="SORTING AND ASSEMBLY MACHINERY SAMM50 PROTEIN FAMILY MEMBER"/>
    <property type="match status" value="1"/>
</dbReference>
<evidence type="ECO:0000256" key="9">
    <source>
        <dbReference type="ARBA" id="ARBA00033063"/>
    </source>
</evidence>
<evidence type="ECO:0000256" key="5">
    <source>
        <dbReference type="ARBA" id="ARBA00022692"/>
    </source>
</evidence>
<dbReference type="RefSeq" id="WP_269316096.1">
    <property type="nucleotide sequence ID" value="NZ_CP098251.1"/>
</dbReference>
<feature type="domain" description="POTRA" evidence="12">
    <location>
        <begin position="245"/>
        <end position="318"/>
    </location>
</feature>
<feature type="transmembrane region" description="Helical" evidence="11">
    <location>
        <begin position="43"/>
        <end position="66"/>
    </location>
</feature>
<dbReference type="Pfam" id="PF07244">
    <property type="entry name" value="POTRA"/>
    <property type="match status" value="1"/>
</dbReference>
<evidence type="ECO:0000256" key="10">
    <source>
        <dbReference type="ARBA" id="ARBA00093548"/>
    </source>
</evidence>